<dbReference type="PANTHER" id="PTHR47071">
    <property type="entry name" value="PROTEIN TRM32"/>
    <property type="match status" value="1"/>
</dbReference>
<feature type="compositionally biased region" description="Polar residues" evidence="1">
    <location>
        <begin position="189"/>
        <end position="198"/>
    </location>
</feature>
<feature type="region of interest" description="Disordered" evidence="1">
    <location>
        <begin position="48"/>
        <end position="80"/>
    </location>
</feature>
<proteinExistence type="predicted"/>
<dbReference type="Pfam" id="PF14309">
    <property type="entry name" value="DUF4378"/>
    <property type="match status" value="1"/>
</dbReference>
<dbReference type="Proteomes" id="UP001210211">
    <property type="component" value="Unassembled WGS sequence"/>
</dbReference>
<gene>
    <name evidence="3" type="ORF">LUZ61_015901</name>
</gene>
<reference evidence="3 4" key="1">
    <citation type="journal article" date="2022" name="Cell">
        <title>Repeat-based holocentromeres influence genome architecture and karyotype evolution.</title>
        <authorList>
            <person name="Hofstatter P.G."/>
            <person name="Thangavel G."/>
            <person name="Lux T."/>
            <person name="Neumann P."/>
            <person name="Vondrak T."/>
            <person name="Novak P."/>
            <person name="Zhang M."/>
            <person name="Costa L."/>
            <person name="Castellani M."/>
            <person name="Scott A."/>
            <person name="Toegelov H."/>
            <person name="Fuchs J."/>
            <person name="Mata-Sucre Y."/>
            <person name="Dias Y."/>
            <person name="Vanzela A.L.L."/>
            <person name="Huettel B."/>
            <person name="Almeida C.C.S."/>
            <person name="Simkova H."/>
            <person name="Souza G."/>
            <person name="Pedrosa-Harand A."/>
            <person name="Macas J."/>
            <person name="Mayer K.F.X."/>
            <person name="Houben A."/>
            <person name="Marques A."/>
        </authorList>
    </citation>
    <scope>NUCLEOTIDE SEQUENCE [LARGE SCALE GENOMIC DNA]</scope>
    <source>
        <strain evidence="3">RhyTen1mFocal</strain>
    </source>
</reference>
<evidence type="ECO:0000313" key="4">
    <source>
        <dbReference type="Proteomes" id="UP001210211"/>
    </source>
</evidence>
<feature type="compositionally biased region" description="Basic residues" evidence="1">
    <location>
        <begin position="71"/>
        <end position="80"/>
    </location>
</feature>
<feature type="domain" description="DUF4378" evidence="2">
    <location>
        <begin position="560"/>
        <end position="669"/>
    </location>
</feature>
<dbReference type="AlphaFoldDB" id="A0AAD5Z4I4"/>
<feature type="region of interest" description="Disordered" evidence="1">
    <location>
        <begin position="178"/>
        <end position="198"/>
    </location>
</feature>
<keyword evidence="4" id="KW-1185">Reference proteome</keyword>
<feature type="region of interest" description="Disordered" evidence="1">
    <location>
        <begin position="117"/>
        <end position="157"/>
    </location>
</feature>
<evidence type="ECO:0000259" key="2">
    <source>
        <dbReference type="Pfam" id="PF14309"/>
    </source>
</evidence>
<feature type="region of interest" description="Disordered" evidence="1">
    <location>
        <begin position="282"/>
        <end position="303"/>
    </location>
</feature>
<dbReference type="InterPro" id="IPR044257">
    <property type="entry name" value="TRM32-like"/>
</dbReference>
<feature type="compositionally biased region" description="Low complexity" evidence="1">
    <location>
        <begin position="125"/>
        <end position="142"/>
    </location>
</feature>
<comment type="caution">
    <text evidence="3">The sequence shown here is derived from an EMBL/GenBank/DDBJ whole genome shotgun (WGS) entry which is preliminary data.</text>
</comment>
<dbReference type="PANTHER" id="PTHR47071:SF12">
    <property type="entry name" value="OS01G0149900 PROTEIN"/>
    <property type="match status" value="1"/>
</dbReference>
<evidence type="ECO:0000256" key="1">
    <source>
        <dbReference type="SAM" id="MobiDB-lite"/>
    </source>
</evidence>
<accession>A0AAD5Z4I4</accession>
<protein>
    <recommendedName>
        <fullName evidence="2">DUF4378 domain-containing protein</fullName>
    </recommendedName>
</protein>
<dbReference type="InterPro" id="IPR025486">
    <property type="entry name" value="DUF4378"/>
</dbReference>
<organism evidence="3 4">
    <name type="scientific">Rhynchospora tenuis</name>
    <dbReference type="NCBI Taxonomy" id="198213"/>
    <lineage>
        <taxon>Eukaryota</taxon>
        <taxon>Viridiplantae</taxon>
        <taxon>Streptophyta</taxon>
        <taxon>Embryophyta</taxon>
        <taxon>Tracheophyta</taxon>
        <taxon>Spermatophyta</taxon>
        <taxon>Magnoliopsida</taxon>
        <taxon>Liliopsida</taxon>
        <taxon>Poales</taxon>
        <taxon>Cyperaceae</taxon>
        <taxon>Cyperoideae</taxon>
        <taxon>Rhynchosporeae</taxon>
        <taxon>Rhynchospora</taxon>
    </lineage>
</organism>
<evidence type="ECO:0000313" key="3">
    <source>
        <dbReference type="EMBL" id="KAJ3686737.1"/>
    </source>
</evidence>
<sequence>MVGPSLQHQESHVYMRDFRGCRWALIQWFDFQRRLKFLPGSKYRGADFPFSNQEGDSTDMDSDSSTTSKHSSGKKSSRKPKSILKSFIPKKFYRKQDQKQKILPLSPQLLRTISIHHLEPKKSKSSSTSTSSSISSSTSGSSHGNVDIMTSDPSSRKENDFILSSHLNVIQEKNISKSSILPSRRHPDLNSTDTNDWDTIQNLESNQNRPQVNKSFKRMITMDSMLHKVPYGQKLPEYSKFSTNLNLFRSVSVTYDRGGPHQVMKRSRSLSDSVGRYSQLLESLSRESSRKNTQAGPRPITDDSFKVVNTMSIDKSEGKDSNLTASETMPTGTELTKDGLFEKLNITEISLQPTGTISSVSETVVDVAFNDLPDGAESISGVFVQDSADVGSGSETLKSCEDLNFLKEKEFVYVQDEAGLHISDYEIFQESSVSVLNSEFLDHPIPAKVQNLEDDISDANHTTSDPNLENISDDSRTFGENANPALADSDILPLQLVQGNEAELDDLKDLFENFGFGDGDFLEVINFLLQEVHQENDKISFGYDLTKFDCDFWGFDYDENMSVDQNILYALTHEVLRENLKKYLRNGTLVSSYTRVPKSNSLQNGLIKDLWKNLTTYLNSEICVSGKNFIEGIMTSNSLQNDGWLNYSIEKEHLVVELEDVIFDSIIGELICEAC</sequence>
<name>A0AAD5Z4I4_9POAL</name>
<dbReference type="EMBL" id="JAMRDG010000002">
    <property type="protein sequence ID" value="KAJ3686737.1"/>
    <property type="molecule type" value="Genomic_DNA"/>
</dbReference>